<keyword evidence="3" id="KW-1003">Cell membrane</keyword>
<dbReference type="SUPFAM" id="SSF103088">
    <property type="entry name" value="OmpA-like"/>
    <property type="match status" value="1"/>
</dbReference>
<dbReference type="CDD" id="cd07185">
    <property type="entry name" value="OmpA_C-like"/>
    <property type="match status" value="1"/>
</dbReference>
<proteinExistence type="inferred from homology"/>
<keyword evidence="5 9" id="KW-1133">Transmembrane helix</keyword>
<evidence type="ECO:0000313" key="12">
    <source>
        <dbReference type="Proteomes" id="UP000277424"/>
    </source>
</evidence>
<dbReference type="InterPro" id="IPR006665">
    <property type="entry name" value="OmpA-like"/>
</dbReference>
<dbReference type="Pfam" id="PF13677">
    <property type="entry name" value="MotB_plug"/>
    <property type="match status" value="1"/>
</dbReference>
<dbReference type="PROSITE" id="PS51123">
    <property type="entry name" value="OMPA_2"/>
    <property type="match status" value="1"/>
</dbReference>
<keyword evidence="4 9" id="KW-0812">Transmembrane</keyword>
<dbReference type="PANTHER" id="PTHR30329">
    <property type="entry name" value="STATOR ELEMENT OF FLAGELLAR MOTOR COMPLEX"/>
    <property type="match status" value="1"/>
</dbReference>
<evidence type="ECO:0000259" key="10">
    <source>
        <dbReference type="PROSITE" id="PS51123"/>
    </source>
</evidence>
<accession>A0A420WNT4</accession>
<evidence type="ECO:0000256" key="7">
    <source>
        <dbReference type="PROSITE-ProRule" id="PRU00473"/>
    </source>
</evidence>
<evidence type="ECO:0000313" key="11">
    <source>
        <dbReference type="EMBL" id="RKQ72698.1"/>
    </source>
</evidence>
<gene>
    <name evidence="11" type="ORF">BCL74_0466</name>
</gene>
<dbReference type="InterPro" id="IPR025713">
    <property type="entry name" value="MotB-like_N_dom"/>
</dbReference>
<evidence type="ECO:0000256" key="5">
    <source>
        <dbReference type="ARBA" id="ARBA00022989"/>
    </source>
</evidence>
<reference evidence="11 12" key="1">
    <citation type="submission" date="2018-10" db="EMBL/GenBank/DDBJ databases">
        <title>Comparative analysis of microorganisms from saline springs in Andes Mountain Range, Colombia.</title>
        <authorList>
            <person name="Rubin E."/>
        </authorList>
    </citation>
    <scope>NUCLEOTIDE SEQUENCE [LARGE SCALE GENOMIC DNA]</scope>
    <source>
        <strain evidence="11 12">USBA 36</strain>
    </source>
</reference>
<dbReference type="Gene3D" id="3.30.1330.60">
    <property type="entry name" value="OmpA-like domain"/>
    <property type="match status" value="1"/>
</dbReference>
<feature type="region of interest" description="Disordered" evidence="8">
    <location>
        <begin position="1"/>
        <end position="32"/>
    </location>
</feature>
<dbReference type="RefSeq" id="WP_121217247.1">
    <property type="nucleotide sequence ID" value="NZ_RBIG01000001.1"/>
</dbReference>
<feature type="transmembrane region" description="Helical" evidence="9">
    <location>
        <begin position="43"/>
        <end position="64"/>
    </location>
</feature>
<dbReference type="AlphaFoldDB" id="A0A420WNT4"/>
<evidence type="ECO:0000256" key="8">
    <source>
        <dbReference type="SAM" id="MobiDB-lite"/>
    </source>
</evidence>
<evidence type="ECO:0000256" key="6">
    <source>
        <dbReference type="ARBA" id="ARBA00023136"/>
    </source>
</evidence>
<evidence type="ECO:0000256" key="4">
    <source>
        <dbReference type="ARBA" id="ARBA00022692"/>
    </source>
</evidence>
<evidence type="ECO:0000256" key="2">
    <source>
        <dbReference type="ARBA" id="ARBA00008914"/>
    </source>
</evidence>
<name>A0A420WNT4_9PROT</name>
<dbReference type="InterPro" id="IPR050330">
    <property type="entry name" value="Bact_OuterMem_StrucFunc"/>
</dbReference>
<feature type="domain" description="OmpA-like" evidence="10">
    <location>
        <begin position="138"/>
        <end position="260"/>
    </location>
</feature>
<dbReference type="OrthoDB" id="7348512at2"/>
<dbReference type="PANTHER" id="PTHR30329:SF21">
    <property type="entry name" value="LIPOPROTEIN YIAD-RELATED"/>
    <property type="match status" value="1"/>
</dbReference>
<dbReference type="Pfam" id="PF00691">
    <property type="entry name" value="OmpA"/>
    <property type="match status" value="1"/>
</dbReference>
<dbReference type="GO" id="GO:0005886">
    <property type="term" value="C:plasma membrane"/>
    <property type="evidence" value="ECO:0007669"/>
    <property type="project" value="UniProtKB-SubCell"/>
</dbReference>
<evidence type="ECO:0000256" key="9">
    <source>
        <dbReference type="SAM" id="Phobius"/>
    </source>
</evidence>
<comment type="caution">
    <text evidence="11">The sequence shown here is derived from an EMBL/GenBank/DDBJ whole genome shotgun (WGS) entry which is preliminary data.</text>
</comment>
<organism evidence="11 12">
    <name type="scientific">Oceanibaculum indicum</name>
    <dbReference type="NCBI Taxonomy" id="526216"/>
    <lineage>
        <taxon>Bacteria</taxon>
        <taxon>Pseudomonadati</taxon>
        <taxon>Pseudomonadota</taxon>
        <taxon>Alphaproteobacteria</taxon>
        <taxon>Rhodospirillales</taxon>
        <taxon>Oceanibaculaceae</taxon>
        <taxon>Oceanibaculum</taxon>
    </lineage>
</organism>
<keyword evidence="6 7" id="KW-0472">Membrane</keyword>
<sequence>MPSDPLFGLNSGPHGGAGKKTETPESPPQHSPFHILPKVGGPFWLLTFLDVISLLLAFFIMLFAMSNPRTADWEELSATLADRLAPNVETVKPAPPTALTIDEDKTVPGLNLDYLVSLLRGHLDSDPLLARTVLHRFPDRLILSMPSDLLFALNSAVLNDQARRALFELGGLLGNLSNRTDVYGHTDPAPIRSGPYRSNWELSLARAQSVATALLESGYDKPMIVQGFADTRFVFLARDILSPRREALARRVDIVLYPSQAAILP</sequence>
<dbReference type="InterPro" id="IPR036737">
    <property type="entry name" value="OmpA-like_sf"/>
</dbReference>
<protein>
    <submittedName>
        <fullName evidence="11">Chemotaxis protein MotB</fullName>
    </submittedName>
</protein>
<comment type="subcellular location">
    <subcellularLocation>
        <location evidence="1">Cell membrane</location>
        <topology evidence="1">Single-pass membrane protein</topology>
    </subcellularLocation>
</comment>
<evidence type="ECO:0000256" key="3">
    <source>
        <dbReference type="ARBA" id="ARBA00022475"/>
    </source>
</evidence>
<dbReference type="EMBL" id="RBIG01000001">
    <property type="protein sequence ID" value="RKQ72698.1"/>
    <property type="molecule type" value="Genomic_DNA"/>
</dbReference>
<evidence type="ECO:0000256" key="1">
    <source>
        <dbReference type="ARBA" id="ARBA00004162"/>
    </source>
</evidence>
<dbReference type="Proteomes" id="UP000277424">
    <property type="component" value="Unassembled WGS sequence"/>
</dbReference>
<comment type="similarity">
    <text evidence="2">Belongs to the MotB family.</text>
</comment>